<dbReference type="AlphaFoldDB" id="A0AAY4DHR8"/>
<evidence type="ECO:0000313" key="2">
    <source>
        <dbReference type="Ensembl" id="ENSDCDP00010045050.1"/>
    </source>
</evidence>
<name>A0AAY4DHR8_9TELE</name>
<dbReference type="GeneTree" id="ENSGT01020000230605"/>
<evidence type="ECO:0000256" key="1">
    <source>
        <dbReference type="SAM" id="MobiDB-lite"/>
    </source>
</evidence>
<reference evidence="2" key="2">
    <citation type="submission" date="2025-08" db="UniProtKB">
        <authorList>
            <consortium name="Ensembl"/>
        </authorList>
    </citation>
    <scope>IDENTIFICATION</scope>
</reference>
<feature type="region of interest" description="Disordered" evidence="1">
    <location>
        <begin position="1"/>
        <end position="38"/>
    </location>
</feature>
<organism evidence="2 3">
    <name type="scientific">Denticeps clupeoides</name>
    <name type="common">denticle herring</name>
    <dbReference type="NCBI Taxonomy" id="299321"/>
    <lineage>
        <taxon>Eukaryota</taxon>
        <taxon>Metazoa</taxon>
        <taxon>Chordata</taxon>
        <taxon>Craniata</taxon>
        <taxon>Vertebrata</taxon>
        <taxon>Euteleostomi</taxon>
        <taxon>Actinopterygii</taxon>
        <taxon>Neopterygii</taxon>
        <taxon>Teleostei</taxon>
        <taxon>Clupei</taxon>
        <taxon>Clupeiformes</taxon>
        <taxon>Denticipitoidei</taxon>
        <taxon>Denticipitidae</taxon>
        <taxon>Denticeps</taxon>
    </lineage>
</organism>
<evidence type="ECO:0000313" key="3">
    <source>
        <dbReference type="Proteomes" id="UP000694580"/>
    </source>
</evidence>
<accession>A0AAY4DHR8</accession>
<reference evidence="2 3" key="1">
    <citation type="submission" date="2020-06" db="EMBL/GenBank/DDBJ databases">
        <authorList>
            <consortium name="Wellcome Sanger Institute Data Sharing"/>
        </authorList>
    </citation>
    <scope>NUCLEOTIDE SEQUENCE [LARGE SCALE GENOMIC DNA]</scope>
</reference>
<proteinExistence type="predicted"/>
<dbReference type="Proteomes" id="UP000694580">
    <property type="component" value="Chromosome 18"/>
</dbReference>
<dbReference type="Ensembl" id="ENSDCDT00010055195.1">
    <property type="protein sequence ID" value="ENSDCDP00010045050.1"/>
    <property type="gene ID" value="ENSDCDG00010027790.1"/>
</dbReference>
<sequence>SRHSSPPVSTFTTTLTRKRTETDPSATFGAPSTSDAANASFGSTDLTITVAVADRDTFPLSFTRMISLCSASSVSVKDRRVLTCPVYRSRPKRVTNVCVAAVSLSNDFCKINVGILPYTPLSFTSRRKWSLLLSL</sequence>
<reference evidence="2" key="3">
    <citation type="submission" date="2025-09" db="UniProtKB">
        <authorList>
            <consortium name="Ensembl"/>
        </authorList>
    </citation>
    <scope>IDENTIFICATION</scope>
</reference>
<keyword evidence="3" id="KW-1185">Reference proteome</keyword>
<protein>
    <submittedName>
        <fullName evidence="2">Uncharacterized protein</fullName>
    </submittedName>
</protein>